<dbReference type="Pfam" id="PF07690">
    <property type="entry name" value="MFS_1"/>
    <property type="match status" value="1"/>
</dbReference>
<evidence type="ECO:0000256" key="2">
    <source>
        <dbReference type="ARBA" id="ARBA00022448"/>
    </source>
</evidence>
<dbReference type="InterPro" id="IPR036259">
    <property type="entry name" value="MFS_trans_sf"/>
</dbReference>
<reference evidence="10" key="1">
    <citation type="submission" date="2017-04" db="EMBL/GenBank/DDBJ databases">
        <title>Function of individual gut microbiota members based on whole genome sequencing of pure cultures obtained from chicken caecum.</title>
        <authorList>
            <person name="Medvecky M."/>
            <person name="Cejkova D."/>
            <person name="Polansky O."/>
            <person name="Karasova D."/>
            <person name="Kubasova T."/>
            <person name="Cizek A."/>
            <person name="Rychlik I."/>
        </authorList>
    </citation>
    <scope>NUCLEOTIDE SEQUENCE [LARGE SCALE GENOMIC DNA]</scope>
    <source>
        <strain evidence="10">An144</strain>
    </source>
</reference>
<feature type="transmembrane region" description="Helical" evidence="7">
    <location>
        <begin position="334"/>
        <end position="356"/>
    </location>
</feature>
<feature type="transmembrane region" description="Helical" evidence="7">
    <location>
        <begin position="363"/>
        <end position="384"/>
    </location>
</feature>
<evidence type="ECO:0000256" key="4">
    <source>
        <dbReference type="ARBA" id="ARBA00022692"/>
    </source>
</evidence>
<dbReference type="Gene3D" id="1.20.1250.20">
    <property type="entry name" value="MFS general substrate transporter like domains"/>
    <property type="match status" value="1"/>
</dbReference>
<evidence type="ECO:0000256" key="5">
    <source>
        <dbReference type="ARBA" id="ARBA00022989"/>
    </source>
</evidence>
<name>A0A0I9WFM6_9ENTE</name>
<feature type="transmembrane region" description="Helical" evidence="7">
    <location>
        <begin position="163"/>
        <end position="188"/>
    </location>
</feature>
<evidence type="ECO:0000256" key="3">
    <source>
        <dbReference type="ARBA" id="ARBA00022475"/>
    </source>
</evidence>
<feature type="transmembrane region" description="Helical" evidence="7">
    <location>
        <begin position="246"/>
        <end position="269"/>
    </location>
</feature>
<evidence type="ECO:0000259" key="8">
    <source>
        <dbReference type="PROSITE" id="PS50850"/>
    </source>
</evidence>
<dbReference type="InterPro" id="IPR020846">
    <property type="entry name" value="MFS_dom"/>
</dbReference>
<keyword evidence="4 7" id="KW-0812">Transmembrane</keyword>
<keyword evidence="6 7" id="KW-0472">Membrane</keyword>
<feature type="transmembrane region" description="Helical" evidence="7">
    <location>
        <begin position="33"/>
        <end position="58"/>
    </location>
</feature>
<evidence type="ECO:0000256" key="6">
    <source>
        <dbReference type="ARBA" id="ARBA00023136"/>
    </source>
</evidence>
<gene>
    <name evidence="9" type="ORF">B5E88_10845</name>
</gene>
<dbReference type="EMBL" id="NFLC01000028">
    <property type="protein sequence ID" value="OUQ08769.1"/>
    <property type="molecule type" value="Genomic_DNA"/>
</dbReference>
<protein>
    <submittedName>
        <fullName evidence="9">MFS transporter</fullName>
    </submittedName>
</protein>
<dbReference type="RefSeq" id="WP_047341564.1">
    <property type="nucleotide sequence ID" value="NZ_CP010060.1"/>
</dbReference>
<evidence type="ECO:0000313" key="10">
    <source>
        <dbReference type="Proteomes" id="UP000196074"/>
    </source>
</evidence>
<feature type="transmembrane region" description="Helical" evidence="7">
    <location>
        <begin position="97"/>
        <end position="121"/>
    </location>
</feature>
<evidence type="ECO:0000256" key="7">
    <source>
        <dbReference type="SAM" id="Phobius"/>
    </source>
</evidence>
<keyword evidence="3" id="KW-1003">Cell membrane</keyword>
<dbReference type="InterPro" id="IPR011701">
    <property type="entry name" value="MFS"/>
</dbReference>
<dbReference type="CDD" id="cd06173">
    <property type="entry name" value="MFS_MefA_like"/>
    <property type="match status" value="1"/>
</dbReference>
<dbReference type="SUPFAM" id="SSF103473">
    <property type="entry name" value="MFS general substrate transporter"/>
    <property type="match status" value="1"/>
</dbReference>
<feature type="transmembrane region" description="Helical" evidence="7">
    <location>
        <begin position="281"/>
        <end position="314"/>
    </location>
</feature>
<feature type="domain" description="Major facilitator superfamily (MFS) profile" evidence="8">
    <location>
        <begin position="208"/>
        <end position="392"/>
    </location>
</feature>
<accession>A0A0I9WFM6</accession>
<comment type="caution">
    <text evidence="9">The sequence shown here is derived from an EMBL/GenBank/DDBJ whole genome shotgun (WGS) entry which is preliminary data.</text>
</comment>
<keyword evidence="5 7" id="KW-1133">Transmembrane helix</keyword>
<evidence type="ECO:0000256" key="1">
    <source>
        <dbReference type="ARBA" id="ARBA00004651"/>
    </source>
</evidence>
<proteinExistence type="predicted"/>
<dbReference type="AlphaFoldDB" id="A0A0I9WFM6"/>
<keyword evidence="2" id="KW-0813">Transport</keyword>
<organism evidence="9 10">
    <name type="scientific">Enterococcus cecorum</name>
    <dbReference type="NCBI Taxonomy" id="44008"/>
    <lineage>
        <taxon>Bacteria</taxon>
        <taxon>Bacillati</taxon>
        <taxon>Bacillota</taxon>
        <taxon>Bacilli</taxon>
        <taxon>Lactobacillales</taxon>
        <taxon>Enterococcaceae</taxon>
        <taxon>Enterococcus</taxon>
    </lineage>
</organism>
<dbReference type="PANTHER" id="PTHR23513:SF19">
    <property type="entry name" value="MAJOR FACILITATOR SUPERFAMILY (MFS) PROFILE DOMAIN-CONTAINING PROTEIN"/>
    <property type="match status" value="1"/>
</dbReference>
<sequence length="392" mass="43356">MFRSFYLLVTSQSLANLADVFLRLSLIADIYLVTHSVMATTVIPVLIGLSAFIASFLVPLVTKKFPMNQVLSFTQLAKTLLLLLLVVSLNICAYPIAIVYICIVGISIFDGFAQPVSSALIPTYLTDLARGNALFATISEIISVVGWSLGGILYGYLHLIGSLWVIFALYLLASILSFVLPTAQCEVIENETSWQSVTKGWRFIFTNKTLSVVVGCNLFEILANSIWLSSIILVFVTQILHQDEHYWGYINTTYSLGIILGGALIYRYAEKVSDKKCKSIILALLFAASMTLIGLVSANVWIFLICSVGIGFFSQLKEIPETVLLQSAVAENQLVHLYAALEVISTLSFSLFTLVMSSLAQYFGVRVVFMIAILALVVEAWIYYRNQNLINE</sequence>
<evidence type="ECO:0000313" key="9">
    <source>
        <dbReference type="EMBL" id="OUQ08769.1"/>
    </source>
</evidence>
<dbReference type="PANTHER" id="PTHR23513">
    <property type="entry name" value="INTEGRAL MEMBRANE EFFLUX PROTEIN-RELATED"/>
    <property type="match status" value="1"/>
</dbReference>
<dbReference type="PROSITE" id="PS50850">
    <property type="entry name" value="MFS"/>
    <property type="match status" value="1"/>
</dbReference>
<dbReference type="Proteomes" id="UP000196074">
    <property type="component" value="Unassembled WGS sequence"/>
</dbReference>
<dbReference type="GO" id="GO:0022857">
    <property type="term" value="F:transmembrane transporter activity"/>
    <property type="evidence" value="ECO:0007669"/>
    <property type="project" value="InterPro"/>
</dbReference>
<dbReference type="GO" id="GO:0005886">
    <property type="term" value="C:plasma membrane"/>
    <property type="evidence" value="ECO:0007669"/>
    <property type="project" value="UniProtKB-SubCell"/>
</dbReference>
<comment type="subcellular location">
    <subcellularLocation>
        <location evidence="1">Cell membrane</location>
        <topology evidence="1">Multi-pass membrane protein</topology>
    </subcellularLocation>
</comment>
<feature type="transmembrane region" description="Helical" evidence="7">
    <location>
        <begin position="209"/>
        <end position="240"/>
    </location>
</feature>